<comment type="caution">
    <text evidence="6">The sequence shown here is derived from an EMBL/GenBank/DDBJ whole genome shotgun (WGS) entry which is preliminary data.</text>
</comment>
<feature type="region of interest" description="Disordered" evidence="3">
    <location>
        <begin position="323"/>
        <end position="346"/>
    </location>
</feature>
<accession>A0ABV9GXM5</accession>
<dbReference type="InterPro" id="IPR011051">
    <property type="entry name" value="RmlC_Cupin_sf"/>
</dbReference>
<dbReference type="EMBL" id="JBHSEW010000003">
    <property type="protein sequence ID" value="MFC4621646.1"/>
    <property type="molecule type" value="Genomic_DNA"/>
</dbReference>
<dbReference type="RefSeq" id="WP_377724655.1">
    <property type="nucleotide sequence ID" value="NZ_JBHSEW010000003.1"/>
</dbReference>
<dbReference type="Proteomes" id="UP001595967">
    <property type="component" value="Unassembled WGS sequence"/>
</dbReference>
<evidence type="ECO:0000259" key="4">
    <source>
        <dbReference type="Pfam" id="PF02678"/>
    </source>
</evidence>
<dbReference type="InterPro" id="IPR014710">
    <property type="entry name" value="RmlC-like_jellyroll"/>
</dbReference>
<name>A0ABV9GXM5_9BURK</name>
<gene>
    <name evidence="6" type="ORF">ACFO3A_05400</name>
</gene>
<evidence type="ECO:0000313" key="6">
    <source>
        <dbReference type="EMBL" id="MFC4621646.1"/>
    </source>
</evidence>
<evidence type="ECO:0000313" key="7">
    <source>
        <dbReference type="Proteomes" id="UP001595967"/>
    </source>
</evidence>
<reference evidence="7" key="1">
    <citation type="journal article" date="2019" name="Int. J. Syst. Evol. Microbiol.">
        <title>The Global Catalogue of Microorganisms (GCM) 10K type strain sequencing project: providing services to taxonomists for standard genome sequencing and annotation.</title>
        <authorList>
            <consortium name="The Broad Institute Genomics Platform"/>
            <consortium name="The Broad Institute Genome Sequencing Center for Infectious Disease"/>
            <person name="Wu L."/>
            <person name="Ma J."/>
        </authorList>
    </citation>
    <scope>NUCLEOTIDE SEQUENCE [LARGE SCALE GENOMIC DNA]</scope>
    <source>
        <strain evidence="7">JCM 11650</strain>
    </source>
</reference>
<organism evidence="6 7">
    <name type="scientific">Comamonas nitrativorans</name>
    <dbReference type="NCBI Taxonomy" id="108437"/>
    <lineage>
        <taxon>Bacteria</taxon>
        <taxon>Pseudomonadati</taxon>
        <taxon>Pseudomonadota</taxon>
        <taxon>Betaproteobacteria</taxon>
        <taxon>Burkholderiales</taxon>
        <taxon>Comamonadaceae</taxon>
        <taxon>Comamonas</taxon>
    </lineage>
</organism>
<dbReference type="InterPro" id="IPR003829">
    <property type="entry name" value="Pirin_N_dom"/>
</dbReference>
<feature type="domain" description="Pirin N-terminal" evidence="4">
    <location>
        <begin position="63"/>
        <end position="141"/>
    </location>
</feature>
<evidence type="ECO:0000259" key="5">
    <source>
        <dbReference type="Pfam" id="PF05726"/>
    </source>
</evidence>
<dbReference type="InterPro" id="IPR008778">
    <property type="entry name" value="Pirin_C_dom"/>
</dbReference>
<proteinExistence type="inferred from homology"/>
<comment type="similarity">
    <text evidence="1 2">Belongs to the pirin family.</text>
</comment>
<dbReference type="CDD" id="cd02909">
    <property type="entry name" value="cupin_pirin_N"/>
    <property type="match status" value="1"/>
</dbReference>
<dbReference type="InterPro" id="IPR012093">
    <property type="entry name" value="Pirin"/>
</dbReference>
<sequence length="346" mass="37703">MSIPSPILRRLPLGAQWPCIDPFLFCAHHNDAYPAGNGAFGPAASLAGRNLGSDFSGKDGWSMYHGQEVPGFPVHPHRGFETITLVRQGMLDHADSLGAMARFGGGDVQWMTAGSGVQHTEMFPLLHTDRPNPLQLFQIWLNLPARHKMEPAHFTMYWNETIPRLQHSDDAGHATTVTVVAGPLPGADAPLPPPPASWAAQADSDVAVWLISLAPGARWTLPSAVKKEAGRMLYWYVGNGLSLENEQIPAHTAMQLDPSRAIALHNSGTETAELVLLQGRPIAEPVARYGPFVMNTEAEIHQAISDYRRTQFGGWPWAESAPVHGAQPRRFARRPGQTQDELPPAA</sequence>
<evidence type="ECO:0000256" key="2">
    <source>
        <dbReference type="RuleBase" id="RU003457"/>
    </source>
</evidence>
<dbReference type="PANTHER" id="PTHR13903:SF8">
    <property type="entry name" value="PIRIN"/>
    <property type="match status" value="1"/>
</dbReference>
<protein>
    <submittedName>
        <fullName evidence="6">Pirin family protein</fullName>
    </submittedName>
</protein>
<dbReference type="Pfam" id="PF05726">
    <property type="entry name" value="Pirin_C"/>
    <property type="match status" value="1"/>
</dbReference>
<dbReference type="Gene3D" id="2.60.120.10">
    <property type="entry name" value="Jelly Rolls"/>
    <property type="match status" value="2"/>
</dbReference>
<feature type="domain" description="Pirin C-terminal" evidence="5">
    <location>
        <begin position="211"/>
        <end position="313"/>
    </location>
</feature>
<evidence type="ECO:0000256" key="3">
    <source>
        <dbReference type="SAM" id="MobiDB-lite"/>
    </source>
</evidence>
<dbReference type="SUPFAM" id="SSF51182">
    <property type="entry name" value="RmlC-like cupins"/>
    <property type="match status" value="1"/>
</dbReference>
<dbReference type="Pfam" id="PF02678">
    <property type="entry name" value="Pirin"/>
    <property type="match status" value="1"/>
</dbReference>
<dbReference type="PANTHER" id="PTHR13903">
    <property type="entry name" value="PIRIN-RELATED"/>
    <property type="match status" value="1"/>
</dbReference>
<keyword evidence="7" id="KW-1185">Reference proteome</keyword>
<evidence type="ECO:0000256" key="1">
    <source>
        <dbReference type="ARBA" id="ARBA00008416"/>
    </source>
</evidence>